<dbReference type="SUPFAM" id="SSF52058">
    <property type="entry name" value="L domain-like"/>
    <property type="match status" value="1"/>
</dbReference>
<dbReference type="GO" id="GO:0006952">
    <property type="term" value="P:defense response"/>
    <property type="evidence" value="ECO:0007669"/>
    <property type="project" value="InterPro"/>
</dbReference>
<dbReference type="InterPro" id="IPR055414">
    <property type="entry name" value="LRR_R13L4/SHOC2-like"/>
</dbReference>
<evidence type="ECO:0000313" key="5">
    <source>
        <dbReference type="EMBL" id="MBW90070.1"/>
    </source>
</evidence>
<reference evidence="5" key="1">
    <citation type="submission" date="2018-02" db="EMBL/GenBank/DDBJ databases">
        <title>Rhizophora mucronata_Transcriptome.</title>
        <authorList>
            <person name="Meera S.P."/>
            <person name="Sreeshan A."/>
            <person name="Augustine A."/>
        </authorList>
    </citation>
    <scope>NUCLEOTIDE SEQUENCE</scope>
    <source>
        <tissue evidence="5">Leaf</tissue>
    </source>
</reference>
<feature type="domain" description="C-JID" evidence="3">
    <location>
        <begin position="413"/>
        <end position="550"/>
    </location>
</feature>
<evidence type="ECO:0008006" key="6">
    <source>
        <dbReference type="Google" id="ProtNLM"/>
    </source>
</evidence>
<feature type="domain" description="Disease resistance R13L4/SHOC-2-like LRR" evidence="4">
    <location>
        <begin position="123"/>
        <end position="238"/>
    </location>
</feature>
<accession>A0A2P2J9B3</accession>
<proteinExistence type="predicted"/>
<dbReference type="InterPro" id="IPR045344">
    <property type="entry name" value="C-JID"/>
</dbReference>
<protein>
    <recommendedName>
        <fullName evidence="6">TMV resistance protein N-like</fullName>
    </recommendedName>
</protein>
<evidence type="ECO:0000259" key="4">
    <source>
        <dbReference type="Pfam" id="PF23598"/>
    </source>
</evidence>
<dbReference type="PROSITE" id="PS51450">
    <property type="entry name" value="LRR"/>
    <property type="match status" value="1"/>
</dbReference>
<dbReference type="PANTHER" id="PTHR11017:SF527">
    <property type="entry name" value="TMV RESISTANCE PROTEIN N-LIKE"/>
    <property type="match status" value="1"/>
</dbReference>
<dbReference type="InterPro" id="IPR001611">
    <property type="entry name" value="Leu-rich_rpt"/>
</dbReference>
<name>A0A2P2J9B3_RHIMU</name>
<dbReference type="Pfam" id="PF23598">
    <property type="entry name" value="LRR_14"/>
    <property type="match status" value="1"/>
</dbReference>
<organism evidence="5">
    <name type="scientific">Rhizophora mucronata</name>
    <name type="common">Asiatic mangrove</name>
    <dbReference type="NCBI Taxonomy" id="61149"/>
    <lineage>
        <taxon>Eukaryota</taxon>
        <taxon>Viridiplantae</taxon>
        <taxon>Streptophyta</taxon>
        <taxon>Embryophyta</taxon>
        <taxon>Tracheophyta</taxon>
        <taxon>Spermatophyta</taxon>
        <taxon>Magnoliopsida</taxon>
        <taxon>eudicotyledons</taxon>
        <taxon>Gunneridae</taxon>
        <taxon>Pentapetalae</taxon>
        <taxon>rosids</taxon>
        <taxon>fabids</taxon>
        <taxon>Malpighiales</taxon>
        <taxon>Rhizophoraceae</taxon>
        <taxon>Rhizophora</taxon>
    </lineage>
</organism>
<dbReference type="PANTHER" id="PTHR11017">
    <property type="entry name" value="LEUCINE-RICH REPEAT-CONTAINING PROTEIN"/>
    <property type="match status" value="1"/>
</dbReference>
<keyword evidence="1" id="KW-0433">Leucine-rich repeat</keyword>
<evidence type="ECO:0000256" key="1">
    <source>
        <dbReference type="ARBA" id="ARBA00022614"/>
    </source>
</evidence>
<dbReference type="InterPro" id="IPR044974">
    <property type="entry name" value="Disease_R_plants"/>
</dbReference>
<evidence type="ECO:0000259" key="3">
    <source>
        <dbReference type="Pfam" id="PF20160"/>
    </source>
</evidence>
<dbReference type="InterPro" id="IPR032675">
    <property type="entry name" value="LRR_dom_sf"/>
</dbReference>
<keyword evidence="2" id="KW-0677">Repeat</keyword>
<dbReference type="Pfam" id="PF20160">
    <property type="entry name" value="C-JID"/>
    <property type="match status" value="1"/>
</dbReference>
<evidence type="ECO:0000256" key="2">
    <source>
        <dbReference type="ARBA" id="ARBA00022737"/>
    </source>
</evidence>
<dbReference type="Gene3D" id="3.80.10.10">
    <property type="entry name" value="Ribonuclease Inhibitor"/>
    <property type="match status" value="2"/>
</dbReference>
<dbReference type="EMBL" id="GGEC01009587">
    <property type="protein sequence ID" value="MBW90070.1"/>
    <property type="molecule type" value="Transcribed_RNA"/>
</dbReference>
<sequence>MAREIVRKECYEEPGQRSRLWLHSDINHVLMNDTGTEKVEGIVLNSSVANKISFCGKSLLKMTKLRLLRLRSVQLSCGLEYFPSELRYLELDQYPFKYSPPTLQLDKLVELRMKSSNIEKFLLKTKPIQTLKVLDLSDSQNLARIAGFESIPNLKRLILCGCPRLIEVNESIGVLKMLLRLNLEGCESLVELPNGICDLESLKTLNLDGCTKLRKLPERFGDIPSLEKLSVSGIAESQLVSAKPWDFIFGHRPAKNINPVASMLSSFSALQRLTELNLSACNLSEGVIPTDLSGFPSLQSLNLSGNDFVSIPTSIIQLSKLEKVSLINCKQLQSLPDLPLSLILLRVDDCTSLRSFPNPIEKRTLAPWILSFVNCKLNGIQGAFSWLRSYFNFLLKCKQLGICYMLFDFTMCLPGKGIPGCFDHQEIGSELEIQLPENWCDEKWMGFLVCATFRMDERLPMGAGYYIECMLLAGPSPSLDQPMFKDSVGSKVYEGIRIKTDQLWLIFIPRDHSKDMNWWNELRHLRASFHFDDLKTMKCGLRLVYERDVEELTRCCRPFKNLSLPSPHGSCSDGVESFDDNSCDNGMQPGEGGRFAAEMHPQNKPRMPTNHSMGMTTFVMSGKHPIIHRF</sequence>
<dbReference type="AlphaFoldDB" id="A0A2P2J9B3"/>